<keyword evidence="2" id="KW-1185">Reference proteome</keyword>
<accession>A0ABT8L0C8</accession>
<dbReference type="PANTHER" id="PTHR47751:SF1">
    <property type="entry name" value="SUPERFAMILY HYDROLASE, PUTATIVE (AFU_ORTHOLOGUE AFUA_2G16580)-RELATED"/>
    <property type="match status" value="1"/>
</dbReference>
<dbReference type="Gene3D" id="1.10.10.800">
    <property type="match status" value="1"/>
</dbReference>
<dbReference type="InterPro" id="IPR051411">
    <property type="entry name" value="Polyketide_trans_af380"/>
</dbReference>
<dbReference type="GO" id="GO:0016787">
    <property type="term" value="F:hydrolase activity"/>
    <property type="evidence" value="ECO:0007669"/>
    <property type="project" value="UniProtKB-KW"/>
</dbReference>
<dbReference type="SUPFAM" id="SSF53474">
    <property type="entry name" value="alpha/beta-Hydrolases"/>
    <property type="match status" value="1"/>
</dbReference>
<dbReference type="EMBL" id="JAUJEB010000001">
    <property type="protein sequence ID" value="MDN5210506.1"/>
    <property type="molecule type" value="Genomic_DNA"/>
</dbReference>
<dbReference type="Gene3D" id="3.40.50.1820">
    <property type="entry name" value="alpha/beta hydrolase"/>
    <property type="match status" value="1"/>
</dbReference>
<dbReference type="RefSeq" id="WP_346755850.1">
    <property type="nucleotide sequence ID" value="NZ_JAUJEB010000001.1"/>
</dbReference>
<dbReference type="PANTHER" id="PTHR47751">
    <property type="entry name" value="SUPERFAMILY HYDROLASE, PUTATIVE (AFU_ORTHOLOGUE AFUA_2G16580)-RELATED"/>
    <property type="match status" value="1"/>
</dbReference>
<organism evidence="1 2">
    <name type="scientific">Agaribacillus aureus</name>
    <dbReference type="NCBI Taxonomy" id="3051825"/>
    <lineage>
        <taxon>Bacteria</taxon>
        <taxon>Pseudomonadati</taxon>
        <taxon>Bacteroidota</taxon>
        <taxon>Cytophagia</taxon>
        <taxon>Cytophagales</taxon>
        <taxon>Splendidivirgaceae</taxon>
        <taxon>Agaribacillus</taxon>
    </lineage>
</organism>
<dbReference type="Proteomes" id="UP001172083">
    <property type="component" value="Unassembled WGS sequence"/>
</dbReference>
<protein>
    <submittedName>
        <fullName evidence="1">Alpha/beta hydrolase</fullName>
    </submittedName>
</protein>
<proteinExistence type="predicted"/>
<name>A0ABT8L0C8_9BACT</name>
<keyword evidence="1" id="KW-0378">Hydrolase</keyword>
<evidence type="ECO:0000313" key="2">
    <source>
        <dbReference type="Proteomes" id="UP001172083"/>
    </source>
</evidence>
<dbReference type="InterPro" id="IPR029058">
    <property type="entry name" value="AB_hydrolase_fold"/>
</dbReference>
<sequence length="306" mass="34340">MEIKSGVNKVTFKAQAFNVNISGLLFTPEGFDSSQKYPTILFNEPGLAVKEMMGSAYGKQMARRGYVYLCWDRMGFGDSEGPKHKLKVDQAIEQTRDAISYLRTLPFVDRDRLYGAGTCGGSISMVTTAFTDKRIKAVATISAVLGAEGWVYGGMDREAVIELYKSANEARQKEYETGEVVLYDNMPERDEPFPDGTPVEVSDGYEYYKTNRCGLGTNYSSLLNLSNNEDVFLGGFVRYADIFYTPYLGIVGKNSAYYANTDDFYQNCSEPKELFVVEGAGHVDLYDKEEFITQAADKMDVFFKKY</sequence>
<evidence type="ECO:0000313" key="1">
    <source>
        <dbReference type="EMBL" id="MDN5210506.1"/>
    </source>
</evidence>
<comment type="caution">
    <text evidence="1">The sequence shown here is derived from an EMBL/GenBank/DDBJ whole genome shotgun (WGS) entry which is preliminary data.</text>
</comment>
<reference evidence="1" key="1">
    <citation type="submission" date="2023-06" db="EMBL/GenBank/DDBJ databases">
        <title>Genomic of Agaribacillus aureum.</title>
        <authorList>
            <person name="Wang G."/>
        </authorList>
    </citation>
    <scope>NUCLEOTIDE SEQUENCE</scope>
    <source>
        <strain evidence="1">BMA12</strain>
    </source>
</reference>
<gene>
    <name evidence="1" type="ORF">QQ020_00565</name>
</gene>